<keyword evidence="1" id="KW-0676">Redox-active center</keyword>
<comment type="caution">
    <text evidence="3">The sequence shown here is derived from an EMBL/GenBank/DDBJ whole genome shotgun (WGS) entry which is preliminary data.</text>
</comment>
<evidence type="ECO:0000313" key="3">
    <source>
        <dbReference type="EMBL" id="MVN22905.1"/>
    </source>
</evidence>
<gene>
    <name evidence="3" type="ORF">GO621_15375</name>
</gene>
<protein>
    <submittedName>
        <fullName evidence="3">Redoxin domain-containing protein</fullName>
    </submittedName>
</protein>
<evidence type="ECO:0000259" key="2">
    <source>
        <dbReference type="PROSITE" id="PS51352"/>
    </source>
</evidence>
<evidence type="ECO:0000313" key="4">
    <source>
        <dbReference type="Proteomes" id="UP000462014"/>
    </source>
</evidence>
<proteinExistence type="predicted"/>
<dbReference type="PROSITE" id="PS00194">
    <property type="entry name" value="THIOREDOXIN_1"/>
    <property type="match status" value="1"/>
</dbReference>
<keyword evidence="4" id="KW-1185">Reference proteome</keyword>
<dbReference type="InterPro" id="IPR017937">
    <property type="entry name" value="Thioredoxin_CS"/>
</dbReference>
<dbReference type="AlphaFoldDB" id="A0A7K1T011"/>
<accession>A0A7K1T011</accession>
<organism evidence="3 4">
    <name type="scientific">Mucilaginibacter arboris</name>
    <dbReference type="NCBI Taxonomy" id="2682090"/>
    <lineage>
        <taxon>Bacteria</taxon>
        <taxon>Pseudomonadati</taxon>
        <taxon>Bacteroidota</taxon>
        <taxon>Sphingobacteriia</taxon>
        <taxon>Sphingobacteriales</taxon>
        <taxon>Sphingobacteriaceae</taxon>
        <taxon>Mucilaginibacter</taxon>
    </lineage>
</organism>
<dbReference type="EMBL" id="WPIK01000015">
    <property type="protein sequence ID" value="MVN22905.1"/>
    <property type="molecule type" value="Genomic_DNA"/>
</dbReference>
<dbReference type="CDD" id="cd02966">
    <property type="entry name" value="TlpA_like_family"/>
    <property type="match status" value="1"/>
</dbReference>
<dbReference type="Proteomes" id="UP000462014">
    <property type="component" value="Unassembled WGS sequence"/>
</dbReference>
<dbReference type="Gene3D" id="3.40.30.10">
    <property type="entry name" value="Glutaredoxin"/>
    <property type="match status" value="1"/>
</dbReference>
<evidence type="ECO:0000256" key="1">
    <source>
        <dbReference type="ARBA" id="ARBA00023284"/>
    </source>
</evidence>
<dbReference type="InterPro" id="IPR036249">
    <property type="entry name" value="Thioredoxin-like_sf"/>
</dbReference>
<dbReference type="PANTHER" id="PTHR42852">
    <property type="entry name" value="THIOL:DISULFIDE INTERCHANGE PROTEIN DSBE"/>
    <property type="match status" value="1"/>
</dbReference>
<dbReference type="PROSITE" id="PS51352">
    <property type="entry name" value="THIOREDOXIN_2"/>
    <property type="match status" value="1"/>
</dbReference>
<dbReference type="PANTHER" id="PTHR42852:SF17">
    <property type="entry name" value="THIOREDOXIN-LIKE PROTEIN HI_1115"/>
    <property type="match status" value="1"/>
</dbReference>
<dbReference type="Pfam" id="PF00085">
    <property type="entry name" value="Thioredoxin"/>
    <property type="match status" value="1"/>
</dbReference>
<sequence>MTQIRLFLLLLMVVFVFQAKAQQKAVRLLTIDQLEKRVSHQDTVFIVNFWATWCGPCVKELPVFDQLQKTYKNQPLKVLLISMDFKSKLNTAVVPFVQNHHFTSEVFLADKSSEQEFIDRIDKNWSGALPGTLVINTKKNLHKFYEQEFTYPELNKLYQNSK</sequence>
<dbReference type="SUPFAM" id="SSF52833">
    <property type="entry name" value="Thioredoxin-like"/>
    <property type="match status" value="1"/>
</dbReference>
<dbReference type="InterPro" id="IPR050553">
    <property type="entry name" value="Thioredoxin_ResA/DsbE_sf"/>
</dbReference>
<dbReference type="InterPro" id="IPR013766">
    <property type="entry name" value="Thioredoxin_domain"/>
</dbReference>
<reference evidence="3 4" key="1">
    <citation type="submission" date="2019-12" db="EMBL/GenBank/DDBJ databases">
        <title>Mucilaginibacter sp. HMF7410 genome sequencing and assembly.</title>
        <authorList>
            <person name="Kang H."/>
            <person name="Cha I."/>
            <person name="Kim H."/>
            <person name="Joh K."/>
        </authorList>
    </citation>
    <scope>NUCLEOTIDE SEQUENCE [LARGE SCALE GENOMIC DNA]</scope>
    <source>
        <strain evidence="3 4">HMF7410</strain>
    </source>
</reference>
<name>A0A7K1T011_9SPHI</name>
<feature type="domain" description="Thioredoxin" evidence="2">
    <location>
        <begin position="8"/>
        <end position="162"/>
    </location>
</feature>
<dbReference type="RefSeq" id="WP_157568614.1">
    <property type="nucleotide sequence ID" value="NZ_WPIK01000015.1"/>
</dbReference>